<reference evidence="1 2" key="1">
    <citation type="submission" date="2015-04" db="EMBL/GenBank/DDBJ databases">
        <authorList>
            <person name="Syromyatnikov M.Y."/>
            <person name="Popov V.N."/>
        </authorList>
    </citation>
    <scope>NUCLEOTIDE SEQUENCE [LARGE SCALE GENOMIC DNA]</scope>
</reference>
<evidence type="ECO:0000313" key="2">
    <source>
        <dbReference type="Proteomes" id="UP000183832"/>
    </source>
</evidence>
<keyword evidence="2" id="KW-1185">Reference proteome</keyword>
<proteinExistence type="predicted"/>
<organism evidence="1 2">
    <name type="scientific">Clunio marinus</name>
    <dbReference type="NCBI Taxonomy" id="568069"/>
    <lineage>
        <taxon>Eukaryota</taxon>
        <taxon>Metazoa</taxon>
        <taxon>Ecdysozoa</taxon>
        <taxon>Arthropoda</taxon>
        <taxon>Hexapoda</taxon>
        <taxon>Insecta</taxon>
        <taxon>Pterygota</taxon>
        <taxon>Neoptera</taxon>
        <taxon>Endopterygota</taxon>
        <taxon>Diptera</taxon>
        <taxon>Nematocera</taxon>
        <taxon>Chironomoidea</taxon>
        <taxon>Chironomidae</taxon>
        <taxon>Clunio</taxon>
    </lineage>
</organism>
<protein>
    <submittedName>
        <fullName evidence="1">CLUMA_CG013967, isoform A</fullName>
    </submittedName>
</protein>
<evidence type="ECO:0000313" key="1">
    <source>
        <dbReference type="EMBL" id="CRL00710.1"/>
    </source>
</evidence>
<sequence length="60" mass="6896">MKPETFDRKVELAVKAERKGPKCSRYPAVFLNSPEKKIRRGASETNLEFLLTALFRSIAR</sequence>
<accession>A0A1J1INN7</accession>
<dbReference type="AlphaFoldDB" id="A0A1J1INN7"/>
<name>A0A1J1INN7_9DIPT</name>
<dbReference type="Proteomes" id="UP000183832">
    <property type="component" value="Unassembled WGS sequence"/>
</dbReference>
<gene>
    <name evidence="1" type="ORF">CLUMA_CG013967</name>
</gene>
<dbReference type="EMBL" id="CVRI01000054">
    <property type="protein sequence ID" value="CRL00710.1"/>
    <property type="molecule type" value="Genomic_DNA"/>
</dbReference>